<keyword evidence="4" id="KW-1015">Disulfide bond</keyword>
<dbReference type="GO" id="GO:0008270">
    <property type="term" value="F:zinc ion binding"/>
    <property type="evidence" value="ECO:0007669"/>
    <property type="project" value="UniProtKB-UniRule"/>
</dbReference>
<dbReference type="PROSITE" id="PS51864">
    <property type="entry name" value="ASTACIN"/>
    <property type="match status" value="1"/>
</dbReference>
<keyword evidence="1 5" id="KW-0479">Metal-binding</keyword>
<evidence type="ECO:0000256" key="6">
    <source>
        <dbReference type="RuleBase" id="RU361183"/>
    </source>
</evidence>
<organism evidence="8 9">
    <name type="scientific">Parastrongyloides trichosuri</name>
    <name type="common">Possum-specific nematode worm</name>
    <dbReference type="NCBI Taxonomy" id="131310"/>
    <lineage>
        <taxon>Eukaryota</taxon>
        <taxon>Metazoa</taxon>
        <taxon>Ecdysozoa</taxon>
        <taxon>Nematoda</taxon>
        <taxon>Chromadorea</taxon>
        <taxon>Rhabditida</taxon>
        <taxon>Tylenchina</taxon>
        <taxon>Panagrolaimomorpha</taxon>
        <taxon>Strongyloidoidea</taxon>
        <taxon>Strongyloididae</taxon>
        <taxon>Parastrongyloides</taxon>
    </lineage>
</organism>
<dbReference type="InterPro" id="IPR006026">
    <property type="entry name" value="Peptidase_Metallo"/>
</dbReference>
<dbReference type="Gene3D" id="3.40.390.10">
    <property type="entry name" value="Collagenase (Catalytic Domain)"/>
    <property type="match status" value="1"/>
</dbReference>
<dbReference type="GO" id="GO:0006508">
    <property type="term" value="P:proteolysis"/>
    <property type="evidence" value="ECO:0007669"/>
    <property type="project" value="UniProtKB-KW"/>
</dbReference>
<dbReference type="AlphaFoldDB" id="A0A0N4ZAB4"/>
<evidence type="ECO:0000256" key="4">
    <source>
        <dbReference type="ARBA" id="ARBA00023157"/>
    </source>
</evidence>
<dbReference type="PROSITE" id="PS00022">
    <property type="entry name" value="EGF_1"/>
    <property type="match status" value="1"/>
</dbReference>
<feature type="active site" evidence="5">
    <location>
        <position position="223"/>
    </location>
</feature>
<evidence type="ECO:0000313" key="9">
    <source>
        <dbReference type="WBParaSite" id="PTRK_0000434720.1"/>
    </source>
</evidence>
<dbReference type="InterPro" id="IPR000742">
    <property type="entry name" value="EGF"/>
</dbReference>
<sequence>MPKNRSKDCNLTIYTADSTKTFFNSSGKRRCSHFIKTDKENRVGIFLSKVDTVDRKICRTDVGLEVKYKNDKGTTGLCLCGNYKKKNITIISEGEEVMNFILSRVIFKIDNKNYFDKNDKFNYLLKKRAIYLNKKTNWTSPILYHIDKKLNDKNILSVLNYISNHTCLNFVKGSSKNEGKTRLIYIKKNVSSSPVGKAQNETLDTDIWLNDRDAKSFGAIAHETLHALGTRHEHQRADRDNFIKVLESNISEIVKNEITKIYVENFVTFGIHYDYGSIMHYSGRLSEISNKLLMKVKNIKPFQKMMGQIDMFSFNDIKLINLYYCSKECSMSQHKCKNGGYLHWYLCGQCICPKGYYGSDCGYFKSSFTHRCGSDNLYATDHLKTIHARGMIECSYRIKSTSNTKLWIYVVKVNTKKRSVCSENYGFQIKYLNDKGTTGLCLCGEYEKISITSEGPEVYIRYCGLENSNYFLLKYQETYSKDIESFIKYQNQSFKII</sequence>
<dbReference type="Proteomes" id="UP000038045">
    <property type="component" value="Unplaced"/>
</dbReference>
<keyword evidence="2 5" id="KW-0862">Zinc</keyword>
<feature type="binding site" evidence="5">
    <location>
        <position position="226"/>
    </location>
    <ligand>
        <name>Zn(2+)</name>
        <dbReference type="ChEBI" id="CHEBI:29105"/>
        <note>catalytic</note>
    </ligand>
</feature>
<dbReference type="EC" id="3.4.24.-" evidence="6"/>
<feature type="domain" description="Peptidase M12A" evidence="7">
    <location>
        <begin position="128"/>
        <end position="326"/>
    </location>
</feature>
<dbReference type="GO" id="GO:0004222">
    <property type="term" value="F:metalloendopeptidase activity"/>
    <property type="evidence" value="ECO:0007669"/>
    <property type="project" value="UniProtKB-UniRule"/>
</dbReference>
<dbReference type="PRINTS" id="PR00480">
    <property type="entry name" value="ASTACIN"/>
</dbReference>
<keyword evidence="5 6" id="KW-0645">Protease</keyword>
<evidence type="ECO:0000256" key="2">
    <source>
        <dbReference type="ARBA" id="ARBA00022833"/>
    </source>
</evidence>
<evidence type="ECO:0000256" key="1">
    <source>
        <dbReference type="ARBA" id="ARBA00022723"/>
    </source>
</evidence>
<comment type="cofactor">
    <cofactor evidence="5 6">
        <name>Zn(2+)</name>
        <dbReference type="ChEBI" id="CHEBI:29105"/>
    </cofactor>
    <text evidence="5 6">Binds 1 zinc ion per subunit.</text>
</comment>
<evidence type="ECO:0000259" key="7">
    <source>
        <dbReference type="PROSITE" id="PS51864"/>
    </source>
</evidence>
<dbReference type="WBParaSite" id="PTRK_0000434720.1">
    <property type="protein sequence ID" value="PTRK_0000434720.1"/>
    <property type="gene ID" value="PTRK_0000434720"/>
</dbReference>
<evidence type="ECO:0000313" key="8">
    <source>
        <dbReference type="Proteomes" id="UP000038045"/>
    </source>
</evidence>
<dbReference type="InterPro" id="IPR024079">
    <property type="entry name" value="MetalloPept_cat_dom_sf"/>
</dbReference>
<proteinExistence type="predicted"/>
<feature type="binding site" evidence="5">
    <location>
        <position position="232"/>
    </location>
    <ligand>
        <name>Zn(2+)</name>
        <dbReference type="ChEBI" id="CHEBI:29105"/>
        <note>catalytic</note>
    </ligand>
</feature>
<dbReference type="SMART" id="SM00235">
    <property type="entry name" value="ZnMc"/>
    <property type="match status" value="1"/>
</dbReference>
<dbReference type="SUPFAM" id="SSF55486">
    <property type="entry name" value="Metalloproteases ('zincins'), catalytic domain"/>
    <property type="match status" value="1"/>
</dbReference>
<dbReference type="PANTHER" id="PTHR10127:SF802">
    <property type="entry name" value="ZINC METALLOPROTEINASE NAS-10"/>
    <property type="match status" value="1"/>
</dbReference>
<comment type="caution">
    <text evidence="5">Lacks conserved residue(s) required for the propagation of feature annotation.</text>
</comment>
<accession>A0A0N4ZAB4</accession>
<feature type="binding site" evidence="5">
    <location>
        <position position="222"/>
    </location>
    <ligand>
        <name>Zn(2+)</name>
        <dbReference type="ChEBI" id="CHEBI:29105"/>
        <note>catalytic</note>
    </ligand>
</feature>
<keyword evidence="3 5" id="KW-0482">Metalloprotease</keyword>
<protein>
    <recommendedName>
        <fullName evidence="6">Metalloendopeptidase</fullName>
        <ecNumber evidence="6">3.4.24.-</ecNumber>
    </recommendedName>
</protein>
<dbReference type="PROSITE" id="PS01186">
    <property type="entry name" value="EGF_2"/>
    <property type="match status" value="1"/>
</dbReference>
<dbReference type="Pfam" id="PF01400">
    <property type="entry name" value="Astacin"/>
    <property type="match status" value="1"/>
</dbReference>
<dbReference type="InterPro" id="IPR001506">
    <property type="entry name" value="Peptidase_M12A"/>
</dbReference>
<evidence type="ECO:0000256" key="3">
    <source>
        <dbReference type="ARBA" id="ARBA00023049"/>
    </source>
</evidence>
<keyword evidence="5 6" id="KW-0378">Hydrolase</keyword>
<dbReference type="PANTHER" id="PTHR10127">
    <property type="entry name" value="DISCOIDIN, CUB, EGF, LAMININ , AND ZINC METALLOPROTEASE DOMAIN CONTAINING"/>
    <property type="match status" value="1"/>
</dbReference>
<keyword evidence="8" id="KW-1185">Reference proteome</keyword>
<evidence type="ECO:0000256" key="5">
    <source>
        <dbReference type="PROSITE-ProRule" id="PRU01211"/>
    </source>
</evidence>
<name>A0A0N4ZAB4_PARTI</name>
<reference evidence="9" key="1">
    <citation type="submission" date="2017-02" db="UniProtKB">
        <authorList>
            <consortium name="WormBaseParasite"/>
        </authorList>
    </citation>
    <scope>IDENTIFICATION</scope>
</reference>